<evidence type="ECO:0000256" key="2">
    <source>
        <dbReference type="ARBA" id="ARBA00009765"/>
    </source>
</evidence>
<keyword evidence="5 12" id="KW-0812">Transmembrane</keyword>
<dbReference type="RefSeq" id="WP_289842131.1">
    <property type="nucleotide sequence ID" value="NZ_CATKSH010000010.1"/>
</dbReference>
<keyword evidence="6" id="KW-0460">Magnesium</keyword>
<dbReference type="SUPFAM" id="SSF144083">
    <property type="entry name" value="Magnesium transport protein CorA, transmembrane region"/>
    <property type="match status" value="1"/>
</dbReference>
<dbReference type="Gene3D" id="3.30.460.20">
    <property type="entry name" value="CorA soluble domain-like"/>
    <property type="match status" value="1"/>
</dbReference>
<evidence type="ECO:0000256" key="9">
    <source>
        <dbReference type="ARBA" id="ARBA00023136"/>
    </source>
</evidence>
<keyword evidence="9 12" id="KW-0472">Membrane</keyword>
<evidence type="ECO:0000256" key="7">
    <source>
        <dbReference type="ARBA" id="ARBA00022989"/>
    </source>
</evidence>
<keyword evidence="3" id="KW-0813">Transport</keyword>
<dbReference type="EMBL" id="CATKSH010000010">
    <property type="protein sequence ID" value="CAI9121075.1"/>
    <property type="molecule type" value="Genomic_DNA"/>
</dbReference>
<feature type="transmembrane region" description="Helical" evidence="12">
    <location>
        <begin position="298"/>
        <end position="319"/>
    </location>
</feature>
<evidence type="ECO:0000313" key="13">
    <source>
        <dbReference type="EMBL" id="CAI9121075.1"/>
    </source>
</evidence>
<proteinExistence type="inferred from homology"/>
<dbReference type="InterPro" id="IPR002523">
    <property type="entry name" value="MgTranspt_CorA/ZnTranspt_ZntB"/>
</dbReference>
<reference evidence="13" key="1">
    <citation type="submission" date="2023-03" db="EMBL/GenBank/DDBJ databases">
        <authorList>
            <person name="Cleenwerck I."/>
        </authorList>
    </citation>
    <scope>NUCLEOTIDE SEQUENCE</scope>
    <source>
        <strain evidence="13">LMG 32879</strain>
    </source>
</reference>
<dbReference type="InterPro" id="IPR045863">
    <property type="entry name" value="CorA_TM1_TM2"/>
</dbReference>
<comment type="caution">
    <text evidence="13">The sequence shown here is derived from an EMBL/GenBank/DDBJ whole genome shotgun (WGS) entry which is preliminary data.</text>
</comment>
<dbReference type="InterPro" id="IPR045861">
    <property type="entry name" value="CorA_cytoplasmic_dom"/>
</dbReference>
<evidence type="ECO:0000256" key="4">
    <source>
        <dbReference type="ARBA" id="ARBA00022475"/>
    </source>
</evidence>
<evidence type="ECO:0000256" key="12">
    <source>
        <dbReference type="SAM" id="Phobius"/>
    </source>
</evidence>
<evidence type="ECO:0000256" key="10">
    <source>
        <dbReference type="ARBA" id="ARBA00034269"/>
    </source>
</evidence>
<comment type="similarity">
    <text evidence="2">Belongs to the CorA metal ion transporter (MIT) (TC 1.A.35) family.</text>
</comment>
<evidence type="ECO:0000256" key="5">
    <source>
        <dbReference type="ARBA" id="ARBA00022692"/>
    </source>
</evidence>
<protein>
    <submittedName>
        <fullName evidence="13">Magnesium transporter CorA family protein</fullName>
    </submittedName>
</protein>
<keyword evidence="8" id="KW-0406">Ion transport</keyword>
<dbReference type="FunFam" id="1.20.58.340:FF:000004">
    <property type="entry name" value="Magnesium transport protein CorA"/>
    <property type="match status" value="1"/>
</dbReference>
<dbReference type="GO" id="GO:0015099">
    <property type="term" value="F:nickel cation transmembrane transporter activity"/>
    <property type="evidence" value="ECO:0007669"/>
    <property type="project" value="TreeGrafter"/>
</dbReference>
<name>A0AA35UWQ9_9PROT</name>
<accession>A0AA35UWQ9</accession>
<dbReference type="PANTHER" id="PTHR47685">
    <property type="entry name" value="MAGNESIUM TRANSPORT PROTEIN CORA"/>
    <property type="match status" value="1"/>
</dbReference>
<dbReference type="AlphaFoldDB" id="A0AA35UWQ9"/>
<gene>
    <name evidence="13" type="ORF">LMG32879_001920</name>
</gene>
<dbReference type="GO" id="GO:0015087">
    <property type="term" value="F:cobalt ion transmembrane transporter activity"/>
    <property type="evidence" value="ECO:0007669"/>
    <property type="project" value="TreeGrafter"/>
</dbReference>
<keyword evidence="14" id="KW-1185">Reference proteome</keyword>
<dbReference type="Proteomes" id="UP001176960">
    <property type="component" value="Unassembled WGS sequence"/>
</dbReference>
<dbReference type="InterPro" id="IPR050829">
    <property type="entry name" value="CorA_MIT"/>
</dbReference>
<comment type="function">
    <text evidence="11">Mediates influx of magnesium ions. Alternates between open and closed states. Activated by low cytoplasmic Mg(2+) levels. Inactive when cytoplasmic Mg(2+) levels are high.</text>
</comment>
<dbReference type="CDD" id="cd12837">
    <property type="entry name" value="EcCorA-like_u1"/>
    <property type="match status" value="1"/>
</dbReference>
<evidence type="ECO:0000256" key="11">
    <source>
        <dbReference type="ARBA" id="ARBA00045497"/>
    </source>
</evidence>
<organism evidence="13 14">
    <name type="scientific">Brytella acorum</name>
    <dbReference type="NCBI Taxonomy" id="2959299"/>
    <lineage>
        <taxon>Bacteria</taxon>
        <taxon>Pseudomonadati</taxon>
        <taxon>Pseudomonadota</taxon>
        <taxon>Alphaproteobacteria</taxon>
        <taxon>Acetobacterales</taxon>
        <taxon>Acetobacteraceae</taxon>
        <taxon>Brytella</taxon>
    </lineage>
</organism>
<evidence type="ECO:0000256" key="1">
    <source>
        <dbReference type="ARBA" id="ARBA00004651"/>
    </source>
</evidence>
<dbReference type="PANTHER" id="PTHR47685:SF1">
    <property type="entry name" value="MAGNESIUM TRANSPORT PROTEIN CORA"/>
    <property type="match status" value="1"/>
</dbReference>
<dbReference type="Gene3D" id="1.20.58.340">
    <property type="entry name" value="Magnesium transport protein CorA, transmembrane region"/>
    <property type="match status" value="2"/>
</dbReference>
<evidence type="ECO:0000313" key="14">
    <source>
        <dbReference type="Proteomes" id="UP001176960"/>
    </source>
</evidence>
<keyword evidence="4" id="KW-1003">Cell membrane</keyword>
<evidence type="ECO:0000256" key="3">
    <source>
        <dbReference type="ARBA" id="ARBA00022448"/>
    </source>
</evidence>
<dbReference type="Pfam" id="PF01544">
    <property type="entry name" value="CorA"/>
    <property type="match status" value="1"/>
</dbReference>
<evidence type="ECO:0000256" key="8">
    <source>
        <dbReference type="ARBA" id="ARBA00023065"/>
    </source>
</evidence>
<dbReference type="GO" id="GO:0005886">
    <property type="term" value="C:plasma membrane"/>
    <property type="evidence" value="ECO:0007669"/>
    <property type="project" value="UniProtKB-SubCell"/>
</dbReference>
<comment type="subcellular location">
    <subcellularLocation>
        <location evidence="1">Cell membrane</location>
        <topology evidence="1">Multi-pass membrane protein</topology>
    </subcellularLocation>
</comment>
<dbReference type="SUPFAM" id="SSF143865">
    <property type="entry name" value="CorA soluble domain-like"/>
    <property type="match status" value="1"/>
</dbReference>
<feature type="transmembrane region" description="Helical" evidence="12">
    <location>
        <begin position="266"/>
        <end position="286"/>
    </location>
</feature>
<keyword evidence="7 12" id="KW-1133">Transmembrane helix</keyword>
<dbReference type="GO" id="GO:0015095">
    <property type="term" value="F:magnesium ion transmembrane transporter activity"/>
    <property type="evidence" value="ECO:0007669"/>
    <property type="project" value="TreeGrafter"/>
</dbReference>
<sequence>MFLARPFGEPAHEVIDPTDAQGVVWLDLIEPNSDQLERANRIAGMKIPTRDQLDEIESSSRHYKRGDIVYLSMPMVDRNDLEDVTALPIGIVLAPDKIITIRYADYNAFDIVGRDIAEWKKDEPRPSAPEILMILLEAIVNRIADVIEALGRDLDVISRKVFAADQPRKRARTAEMLRETLRRLGHSGDLTSYIRDSLLALDRTGHFLGDNTEYMMPAPLSARMKIVARDVLSLNDASAQTWNKIQFLLDATLGFISIEQNDGMKLLTVVSFVGITPTLIAGVYGMNFKTMPELDWHYGYYYCLGLMMLSILVPLVIFWRRGWFGAR</sequence>
<evidence type="ECO:0000256" key="6">
    <source>
        <dbReference type="ARBA" id="ARBA00022842"/>
    </source>
</evidence>
<comment type="catalytic activity">
    <reaction evidence="10">
        <text>Mg(2+)(in) = Mg(2+)(out)</text>
        <dbReference type="Rhea" id="RHEA:29827"/>
        <dbReference type="ChEBI" id="CHEBI:18420"/>
    </reaction>
</comment>